<dbReference type="InterPro" id="IPR036875">
    <property type="entry name" value="Znf_CCHC_sf"/>
</dbReference>
<protein>
    <recommendedName>
        <fullName evidence="2">Retrotransposon gag domain-containing protein</fullName>
    </recommendedName>
</protein>
<name>A0AAF0V6Z9_SOLVR</name>
<dbReference type="SUPFAM" id="SSF57756">
    <property type="entry name" value="Retrovirus zinc finger-like domains"/>
    <property type="match status" value="1"/>
</dbReference>
<dbReference type="AlphaFoldDB" id="A0AAF0V6Z9"/>
<dbReference type="Proteomes" id="UP001234989">
    <property type="component" value="Chromosome 12"/>
</dbReference>
<organism evidence="3 4">
    <name type="scientific">Solanum verrucosum</name>
    <dbReference type="NCBI Taxonomy" id="315347"/>
    <lineage>
        <taxon>Eukaryota</taxon>
        <taxon>Viridiplantae</taxon>
        <taxon>Streptophyta</taxon>
        <taxon>Embryophyta</taxon>
        <taxon>Tracheophyta</taxon>
        <taxon>Spermatophyta</taxon>
        <taxon>Magnoliopsida</taxon>
        <taxon>eudicotyledons</taxon>
        <taxon>Gunneridae</taxon>
        <taxon>Pentapetalae</taxon>
        <taxon>asterids</taxon>
        <taxon>lamiids</taxon>
        <taxon>Solanales</taxon>
        <taxon>Solanaceae</taxon>
        <taxon>Solanoideae</taxon>
        <taxon>Solaneae</taxon>
        <taxon>Solanum</taxon>
    </lineage>
</organism>
<dbReference type="InterPro" id="IPR005162">
    <property type="entry name" value="Retrotrans_gag_dom"/>
</dbReference>
<keyword evidence="4" id="KW-1185">Reference proteome</keyword>
<dbReference type="GO" id="GO:0008270">
    <property type="term" value="F:zinc ion binding"/>
    <property type="evidence" value="ECO:0007669"/>
    <property type="project" value="InterPro"/>
</dbReference>
<evidence type="ECO:0000259" key="2">
    <source>
        <dbReference type="Pfam" id="PF03732"/>
    </source>
</evidence>
<feature type="compositionally biased region" description="Basic and acidic residues" evidence="1">
    <location>
        <begin position="31"/>
        <end position="42"/>
    </location>
</feature>
<evidence type="ECO:0000313" key="3">
    <source>
        <dbReference type="EMBL" id="WMV58289.1"/>
    </source>
</evidence>
<sequence>MVNTRFNGVRPVAPVNEPVDESAARGRSRGKGNENPHAHHEEIEENVEVENNEDVGQEEEVQAENDEDVGQEEKVQAETTGILPLDLVLAQHVMSFLKGLVGLGVLPTVQATQAPANPPIDITVPKEGGSKLGVNNGNEREMLIKFLKFKSPVFHGSESEDAYEFILDCYDRFHKLGIAHQHGIEFVTFQLQVHALFLEKYVPRTLGDRKKDEFMALEQGGIFVADYEAKFHALSRYATQLVTTEEERTHLFVKGLNFELQVPTPEVRVGQLAARPIQSAMPASIGNYLGTPPQNLIQDSQGAAPSVGSMPSFDRTCYNYEEPGHMRRDCPHPHIMDSVQQQTRAVVPAGNGNNGRGRPQGG</sequence>
<reference evidence="3" key="1">
    <citation type="submission" date="2023-08" db="EMBL/GenBank/DDBJ databases">
        <title>A de novo genome assembly of Solanum verrucosum Schlechtendal, a Mexican diploid species geographically isolated from the other diploid A-genome species in potato relatives.</title>
        <authorList>
            <person name="Hosaka K."/>
        </authorList>
    </citation>
    <scope>NUCLEOTIDE SEQUENCE</scope>
    <source>
        <tissue evidence="3">Young leaves</tissue>
    </source>
</reference>
<proteinExistence type="predicted"/>
<accession>A0AAF0V6Z9</accession>
<evidence type="ECO:0000256" key="1">
    <source>
        <dbReference type="SAM" id="MobiDB-lite"/>
    </source>
</evidence>
<evidence type="ECO:0000313" key="4">
    <source>
        <dbReference type="Proteomes" id="UP001234989"/>
    </source>
</evidence>
<dbReference type="EMBL" id="CP133623">
    <property type="protein sequence ID" value="WMV58289.1"/>
    <property type="molecule type" value="Genomic_DNA"/>
</dbReference>
<dbReference type="GO" id="GO:0003676">
    <property type="term" value="F:nucleic acid binding"/>
    <property type="evidence" value="ECO:0007669"/>
    <property type="project" value="InterPro"/>
</dbReference>
<feature type="region of interest" description="Disordered" evidence="1">
    <location>
        <begin position="1"/>
        <end position="77"/>
    </location>
</feature>
<gene>
    <name evidence="3" type="ORF">MTR67_051674</name>
</gene>
<feature type="domain" description="Retrotransposon gag" evidence="2">
    <location>
        <begin position="194"/>
        <end position="257"/>
    </location>
</feature>
<dbReference type="Pfam" id="PF03732">
    <property type="entry name" value="Retrotrans_gag"/>
    <property type="match status" value="1"/>
</dbReference>
<feature type="compositionally biased region" description="Acidic residues" evidence="1">
    <location>
        <begin position="43"/>
        <end position="70"/>
    </location>
</feature>